<keyword evidence="2" id="KW-1185">Reference proteome</keyword>
<evidence type="ECO:0008006" key="3">
    <source>
        <dbReference type="Google" id="ProtNLM"/>
    </source>
</evidence>
<reference evidence="1 2" key="1">
    <citation type="submission" date="2017-06" db="EMBL/GenBank/DDBJ databases">
        <title>Genome Sequencing of the methanotroph Methylovulum psychrotolerants str. HV10-M2 isolated from a high-altitude environment.</title>
        <authorList>
            <person name="Mateos-Rivera A."/>
        </authorList>
    </citation>
    <scope>NUCLEOTIDE SEQUENCE [LARGE SCALE GENOMIC DNA]</scope>
    <source>
        <strain evidence="1 2">HV10_M2</strain>
    </source>
</reference>
<gene>
    <name evidence="1" type="ORF">CEK71_17060</name>
</gene>
<evidence type="ECO:0000313" key="1">
    <source>
        <dbReference type="EMBL" id="ASF47636.1"/>
    </source>
</evidence>
<accession>A0A1Z4C270</accession>
<proteinExistence type="predicted"/>
<dbReference type="RefSeq" id="WP_088620506.1">
    <property type="nucleotide sequence ID" value="NZ_CP022129.1"/>
</dbReference>
<dbReference type="EMBL" id="CP022129">
    <property type="protein sequence ID" value="ASF47636.1"/>
    <property type="molecule type" value="Genomic_DNA"/>
</dbReference>
<dbReference type="Proteomes" id="UP000197019">
    <property type="component" value="Chromosome"/>
</dbReference>
<protein>
    <recommendedName>
        <fullName evidence="3">VWFA domain-containing protein</fullName>
    </recommendedName>
</protein>
<organism evidence="1 2">
    <name type="scientific">Methylovulum psychrotolerans</name>
    <dbReference type="NCBI Taxonomy" id="1704499"/>
    <lineage>
        <taxon>Bacteria</taxon>
        <taxon>Pseudomonadati</taxon>
        <taxon>Pseudomonadota</taxon>
        <taxon>Gammaproteobacteria</taxon>
        <taxon>Methylococcales</taxon>
        <taxon>Methylococcaceae</taxon>
        <taxon>Methylovulum</taxon>
    </lineage>
</organism>
<dbReference type="AlphaFoldDB" id="A0A1Z4C270"/>
<sequence length="376" mass="41548">MPPNPIHLLTYQDQQLIPRPLPLDEPGSGCTVTLRKLPGARQVRVVLCAGDVTLFRAEVLTPDGTPQITLDIRHGEEGHFELECREGASVRYLQTNPAHAQYEQPIEWLEPAQDIDLAIVVDATTRLFLPQEEPPHKLVPSLLLAKMNREHWSAYVDKLCKFTETLRAGCANLRVTVLAFGDQAMPDNVTADDLRPAFKLYPFKPEQRLLQAVEADALKGRLLAIPHSSGGDFVDALADALAVCNNGLHWSANPGTRKLVLICGESPGFSITHQLPKGDACVREHDVDTEALRLFRQKRVTLLSLYYQQPADYLESLILKDAKELQEAARSQYLRLATVPSFAFADSQFDGAEEAETVLGFTGLLGYGGCCGEWVA</sequence>
<evidence type="ECO:0000313" key="2">
    <source>
        <dbReference type="Proteomes" id="UP000197019"/>
    </source>
</evidence>
<dbReference type="KEGG" id="mpsy:CEK71_17060"/>
<name>A0A1Z4C270_9GAMM</name>